<evidence type="ECO:0000313" key="4">
    <source>
        <dbReference type="EMBL" id="NIY69439.1"/>
    </source>
</evidence>
<dbReference type="Gene3D" id="3.20.20.30">
    <property type="entry name" value="Luciferase-like domain"/>
    <property type="match status" value="1"/>
</dbReference>
<dbReference type="SUPFAM" id="SSF51679">
    <property type="entry name" value="Bacterial luciferase-like"/>
    <property type="match status" value="1"/>
</dbReference>
<dbReference type="InterPro" id="IPR050766">
    <property type="entry name" value="Bact_Lucif_Oxidored"/>
</dbReference>
<evidence type="ECO:0000256" key="2">
    <source>
        <dbReference type="ARBA" id="ARBA00023033"/>
    </source>
</evidence>
<dbReference type="AlphaFoldDB" id="A0A7X5XA49"/>
<evidence type="ECO:0000259" key="3">
    <source>
        <dbReference type="Pfam" id="PF00296"/>
    </source>
</evidence>
<dbReference type="EMBL" id="JAALLH010000002">
    <property type="protein sequence ID" value="NIY69439.1"/>
    <property type="molecule type" value="Genomic_DNA"/>
</dbReference>
<dbReference type="InterPro" id="IPR011251">
    <property type="entry name" value="Luciferase-like_dom"/>
</dbReference>
<keyword evidence="2" id="KW-0503">Monooxygenase</keyword>
<sequence length="390" mass="43371">MEYWHFSESAYPYLPDHSEIDSMRVSLPNRIFDPKKGAELYNRYLDDWQVADGLGLNVMTNEHHQTPTCVQPAVGLTAAILARITRDARILVLGNPIANRRDPIRVAEEMAVIDNISRGRLDVGFVRSVPFEVLPANSNPVGLADRMWEAHDLIKKAWTTHDGPFSWEGTWNYRHVNIWPRPYQEPHPPIWITSTSKGGIRPIALNGYVLATFLTGFDTTRMLYDTYRRTRLDEGLSPAGPDRFAYCGLVHVGETDEAAFAVAEQLRWYFDINKVPPHLSMPPGYIPAQAAAAAMKNGGPGRGPFGGANPKGKSVEWLIEQGIMFAGSPDTVAAQIRRLHDRVGGFGHLLMMGQAGLMSHQTVSRSLELFANEVAPQLKEINLGHVASAR</sequence>
<dbReference type="PANTHER" id="PTHR30137">
    <property type="entry name" value="LUCIFERASE-LIKE MONOOXYGENASE"/>
    <property type="match status" value="1"/>
</dbReference>
<proteinExistence type="predicted"/>
<dbReference type="GO" id="GO:0016705">
    <property type="term" value="F:oxidoreductase activity, acting on paired donors, with incorporation or reduction of molecular oxygen"/>
    <property type="evidence" value="ECO:0007669"/>
    <property type="project" value="InterPro"/>
</dbReference>
<dbReference type="Pfam" id="PF00296">
    <property type="entry name" value="Bac_luciferase"/>
    <property type="match status" value="1"/>
</dbReference>
<evidence type="ECO:0000256" key="1">
    <source>
        <dbReference type="ARBA" id="ARBA00023002"/>
    </source>
</evidence>
<feature type="domain" description="Luciferase-like" evidence="3">
    <location>
        <begin position="46"/>
        <end position="342"/>
    </location>
</feature>
<organism evidence="4 5">
    <name type="scientific">Streptomyces malaysiensis</name>
    <dbReference type="NCBI Taxonomy" id="92644"/>
    <lineage>
        <taxon>Bacteria</taxon>
        <taxon>Bacillati</taxon>
        <taxon>Actinomycetota</taxon>
        <taxon>Actinomycetes</taxon>
        <taxon>Kitasatosporales</taxon>
        <taxon>Streptomycetaceae</taxon>
        <taxon>Streptomyces</taxon>
        <taxon>Streptomyces violaceusniger group</taxon>
    </lineage>
</organism>
<comment type="caution">
    <text evidence="4">The sequence shown here is derived from an EMBL/GenBank/DDBJ whole genome shotgun (WGS) entry which is preliminary data.</text>
</comment>
<dbReference type="InterPro" id="IPR036661">
    <property type="entry name" value="Luciferase-like_sf"/>
</dbReference>
<name>A0A7X5XA49_STRMQ</name>
<dbReference type="GO" id="GO:0005829">
    <property type="term" value="C:cytosol"/>
    <property type="evidence" value="ECO:0007669"/>
    <property type="project" value="TreeGrafter"/>
</dbReference>
<dbReference type="Proteomes" id="UP000536624">
    <property type="component" value="Unassembled WGS sequence"/>
</dbReference>
<gene>
    <name evidence="4" type="ORF">SMALB_7563</name>
</gene>
<keyword evidence="1" id="KW-0560">Oxidoreductase</keyword>
<accession>A0A7X5XA49</accession>
<reference evidence="4 5" key="1">
    <citation type="submission" date="2020-02" db="EMBL/GenBank/DDBJ databases">
        <title>Streptomyces malaysiensis DSM14702 (JHCC583434, PFL_A843) Genome sequencing and assembly.</title>
        <authorList>
            <person name="Samborskyy M."/>
        </authorList>
    </citation>
    <scope>NUCLEOTIDE SEQUENCE [LARGE SCALE GENOMIC DNA]</scope>
    <source>
        <strain evidence="4 5">DSM 14702</strain>
    </source>
</reference>
<dbReference type="GO" id="GO:0004497">
    <property type="term" value="F:monooxygenase activity"/>
    <property type="evidence" value="ECO:0007669"/>
    <property type="project" value="UniProtKB-KW"/>
</dbReference>
<evidence type="ECO:0000313" key="5">
    <source>
        <dbReference type="Proteomes" id="UP000536624"/>
    </source>
</evidence>
<dbReference type="RefSeq" id="WP_167504665.1">
    <property type="nucleotide sequence ID" value="NZ_JAALLH010000002.1"/>
</dbReference>
<protein>
    <submittedName>
        <fullName evidence="4">Luciferase-like protein</fullName>
    </submittedName>
</protein>
<dbReference type="PANTHER" id="PTHR30137:SF8">
    <property type="entry name" value="BLR5498 PROTEIN"/>
    <property type="match status" value="1"/>
</dbReference>